<evidence type="ECO:0000313" key="2">
    <source>
        <dbReference type="EMBL" id="GAA2101177.1"/>
    </source>
</evidence>
<dbReference type="EMBL" id="BAAAPZ010000009">
    <property type="protein sequence ID" value="GAA2101177.1"/>
    <property type="molecule type" value="Genomic_DNA"/>
</dbReference>
<proteinExistence type="predicted"/>
<comment type="caution">
    <text evidence="2">The sequence shown here is derived from an EMBL/GenBank/DDBJ whole genome shotgun (WGS) entry which is preliminary data.</text>
</comment>
<evidence type="ECO:0008006" key="4">
    <source>
        <dbReference type="Google" id="ProtNLM"/>
    </source>
</evidence>
<protein>
    <recommendedName>
        <fullName evidence="4">TVP38/TMEM64 family membrane protein</fullName>
    </recommendedName>
</protein>
<reference evidence="2 3" key="1">
    <citation type="journal article" date="2019" name="Int. J. Syst. Evol. Microbiol.">
        <title>The Global Catalogue of Microorganisms (GCM) 10K type strain sequencing project: providing services to taxonomists for standard genome sequencing and annotation.</title>
        <authorList>
            <consortium name="The Broad Institute Genomics Platform"/>
            <consortium name="The Broad Institute Genome Sequencing Center for Infectious Disease"/>
            <person name="Wu L."/>
            <person name="Ma J."/>
        </authorList>
    </citation>
    <scope>NUCLEOTIDE SEQUENCE [LARGE SCALE GENOMIC DNA]</scope>
    <source>
        <strain evidence="2 3">JCM 15900</strain>
    </source>
</reference>
<dbReference type="Proteomes" id="UP001500984">
    <property type="component" value="Unassembled WGS sequence"/>
</dbReference>
<evidence type="ECO:0000313" key="3">
    <source>
        <dbReference type="Proteomes" id="UP001500984"/>
    </source>
</evidence>
<keyword evidence="1" id="KW-0472">Membrane</keyword>
<keyword evidence="1" id="KW-0812">Transmembrane</keyword>
<feature type="transmembrane region" description="Helical" evidence="1">
    <location>
        <begin position="113"/>
        <end position="138"/>
    </location>
</feature>
<sequence length="172" mass="18260">MRVDIERRAIVKVWKETHVLQDVILQVQQFVDTLPAPLQVIALMVIAVVPIFEGDVAVAIGLVTGVWWPLALVTSAAGTGLATVVAVAAGAKLGSKRTKGEREQRVLARVEKWGIPIAMLLGGFFFSVTINAFVMSAAGLSRTLVLTSGIGTAIFNTLFVAALTSGFLALIF</sequence>
<organism evidence="2 3">
    <name type="scientific">Brevibacterium salitolerans</name>
    <dbReference type="NCBI Taxonomy" id="1403566"/>
    <lineage>
        <taxon>Bacteria</taxon>
        <taxon>Bacillati</taxon>
        <taxon>Actinomycetota</taxon>
        <taxon>Actinomycetes</taxon>
        <taxon>Micrococcales</taxon>
        <taxon>Brevibacteriaceae</taxon>
        <taxon>Brevibacterium</taxon>
    </lineage>
</organism>
<feature type="transmembrane region" description="Helical" evidence="1">
    <location>
        <begin position="40"/>
        <end position="60"/>
    </location>
</feature>
<feature type="transmembrane region" description="Helical" evidence="1">
    <location>
        <begin position="150"/>
        <end position="171"/>
    </location>
</feature>
<accession>A0ABN2WZA3</accession>
<keyword evidence="1" id="KW-1133">Transmembrane helix</keyword>
<name>A0ABN2WZA3_9MICO</name>
<evidence type="ECO:0000256" key="1">
    <source>
        <dbReference type="SAM" id="Phobius"/>
    </source>
</evidence>
<gene>
    <name evidence="2" type="ORF">GCM10009823_23900</name>
</gene>
<keyword evidence="3" id="KW-1185">Reference proteome</keyword>
<feature type="transmembrane region" description="Helical" evidence="1">
    <location>
        <begin position="66"/>
        <end position="93"/>
    </location>
</feature>